<evidence type="ECO:0000313" key="1">
    <source>
        <dbReference type="EMBL" id="KAK7287162.1"/>
    </source>
</evidence>
<dbReference type="Proteomes" id="UP001372338">
    <property type="component" value="Unassembled WGS sequence"/>
</dbReference>
<dbReference type="EMBL" id="JAYWIO010000001">
    <property type="protein sequence ID" value="KAK7287162.1"/>
    <property type="molecule type" value="Genomic_DNA"/>
</dbReference>
<evidence type="ECO:0000313" key="2">
    <source>
        <dbReference type="Proteomes" id="UP001372338"/>
    </source>
</evidence>
<name>A0AAN9P6X7_CROPI</name>
<reference evidence="1 2" key="1">
    <citation type="submission" date="2024-01" db="EMBL/GenBank/DDBJ databases">
        <title>The genomes of 5 underutilized Papilionoideae crops provide insights into root nodulation and disease resistanc.</title>
        <authorList>
            <person name="Yuan L."/>
        </authorList>
    </citation>
    <scope>NUCLEOTIDE SEQUENCE [LARGE SCALE GENOMIC DNA]</scope>
    <source>
        <strain evidence="1">ZHUSHIDOU_FW_LH</strain>
        <tissue evidence="1">Leaf</tissue>
    </source>
</reference>
<organism evidence="1 2">
    <name type="scientific">Crotalaria pallida</name>
    <name type="common">Smooth rattlebox</name>
    <name type="synonym">Crotalaria striata</name>
    <dbReference type="NCBI Taxonomy" id="3830"/>
    <lineage>
        <taxon>Eukaryota</taxon>
        <taxon>Viridiplantae</taxon>
        <taxon>Streptophyta</taxon>
        <taxon>Embryophyta</taxon>
        <taxon>Tracheophyta</taxon>
        <taxon>Spermatophyta</taxon>
        <taxon>Magnoliopsida</taxon>
        <taxon>eudicotyledons</taxon>
        <taxon>Gunneridae</taxon>
        <taxon>Pentapetalae</taxon>
        <taxon>rosids</taxon>
        <taxon>fabids</taxon>
        <taxon>Fabales</taxon>
        <taxon>Fabaceae</taxon>
        <taxon>Papilionoideae</taxon>
        <taxon>50 kb inversion clade</taxon>
        <taxon>genistoids sensu lato</taxon>
        <taxon>core genistoids</taxon>
        <taxon>Crotalarieae</taxon>
        <taxon>Crotalaria</taxon>
    </lineage>
</organism>
<comment type="caution">
    <text evidence="1">The sequence shown here is derived from an EMBL/GenBank/DDBJ whole genome shotgun (WGS) entry which is preliminary data.</text>
</comment>
<gene>
    <name evidence="1" type="ORF">RIF29_00250</name>
</gene>
<proteinExistence type="predicted"/>
<sequence>MGEKVCGREKGRRCVSVRGRSGLIRGDPDPGLGVRLERENEEVEVDGVEDMRENKGWWVWENGVQREREEEKKRKVEEDD</sequence>
<accession>A0AAN9P6X7</accession>
<protein>
    <submittedName>
        <fullName evidence="1">Uncharacterized protein</fullName>
    </submittedName>
</protein>
<dbReference type="AlphaFoldDB" id="A0AAN9P6X7"/>
<keyword evidence="2" id="KW-1185">Reference proteome</keyword>